<gene>
    <name evidence="5" type="ORF">FKW44_011577</name>
</gene>
<evidence type="ECO:0000313" key="6">
    <source>
        <dbReference type="Proteomes" id="UP000595437"/>
    </source>
</evidence>
<dbReference type="OrthoDB" id="1063785at2759"/>
<dbReference type="GO" id="GO:0004867">
    <property type="term" value="F:serine-type endopeptidase inhibitor activity"/>
    <property type="evidence" value="ECO:0007669"/>
    <property type="project" value="UniProtKB-KW"/>
</dbReference>
<dbReference type="InterPro" id="IPR036186">
    <property type="entry name" value="Serpin_sf"/>
</dbReference>
<accession>A0A7T8KAE0</accession>
<evidence type="ECO:0000256" key="2">
    <source>
        <dbReference type="ARBA" id="ARBA00022900"/>
    </source>
</evidence>
<dbReference type="Gene3D" id="3.30.497.10">
    <property type="entry name" value="Antithrombin, subunit I, domain 2"/>
    <property type="match status" value="1"/>
</dbReference>
<keyword evidence="2" id="KW-0722">Serine protease inhibitor</keyword>
<feature type="compositionally biased region" description="Basic and acidic residues" evidence="3">
    <location>
        <begin position="280"/>
        <end position="306"/>
    </location>
</feature>
<name>A0A7T8KAE0_CALRO</name>
<feature type="compositionally biased region" description="Basic and acidic residues" evidence="3">
    <location>
        <begin position="224"/>
        <end position="273"/>
    </location>
</feature>
<reference evidence="6" key="1">
    <citation type="submission" date="2021-01" db="EMBL/GenBank/DDBJ databases">
        <title>Caligus Genome Assembly.</title>
        <authorList>
            <person name="Gallardo-Escarate C."/>
        </authorList>
    </citation>
    <scope>NUCLEOTIDE SEQUENCE [LARGE SCALE GENOMIC DNA]</scope>
</reference>
<feature type="region of interest" description="Disordered" evidence="3">
    <location>
        <begin position="1"/>
        <end position="53"/>
    </location>
</feature>
<proteinExistence type="predicted"/>
<dbReference type="Proteomes" id="UP000595437">
    <property type="component" value="Chromosome 7"/>
</dbReference>
<feature type="compositionally biased region" description="Acidic residues" evidence="3">
    <location>
        <begin position="209"/>
        <end position="223"/>
    </location>
</feature>
<dbReference type="InterPro" id="IPR023796">
    <property type="entry name" value="Serpin_dom"/>
</dbReference>
<evidence type="ECO:0000259" key="4">
    <source>
        <dbReference type="Pfam" id="PF00079"/>
    </source>
</evidence>
<feature type="non-terminal residue" evidence="5">
    <location>
        <position position="1"/>
    </location>
</feature>
<feature type="region of interest" description="Disordered" evidence="3">
    <location>
        <begin position="204"/>
        <end position="322"/>
    </location>
</feature>
<evidence type="ECO:0000256" key="3">
    <source>
        <dbReference type="SAM" id="MobiDB-lite"/>
    </source>
</evidence>
<dbReference type="AlphaFoldDB" id="A0A7T8KAE0"/>
<protein>
    <recommendedName>
        <fullName evidence="4">Serpin domain-containing protein</fullName>
    </recommendedName>
</protein>
<dbReference type="InterPro" id="IPR042178">
    <property type="entry name" value="Serpin_sf_1"/>
</dbReference>
<organism evidence="5 6">
    <name type="scientific">Caligus rogercresseyi</name>
    <name type="common">Sea louse</name>
    <dbReference type="NCBI Taxonomy" id="217165"/>
    <lineage>
        <taxon>Eukaryota</taxon>
        <taxon>Metazoa</taxon>
        <taxon>Ecdysozoa</taxon>
        <taxon>Arthropoda</taxon>
        <taxon>Crustacea</taxon>
        <taxon>Multicrustacea</taxon>
        <taxon>Hexanauplia</taxon>
        <taxon>Copepoda</taxon>
        <taxon>Siphonostomatoida</taxon>
        <taxon>Caligidae</taxon>
        <taxon>Caligus</taxon>
    </lineage>
</organism>
<evidence type="ECO:0000313" key="5">
    <source>
        <dbReference type="EMBL" id="QQP50545.1"/>
    </source>
</evidence>
<sequence>LHSRHSKPSPPRDPNTRPQEPRMAFPRRGSRNGHAPLYNSRPYPPNPPSNEALKGVLDKIHDIIQDAKTKQQQQLDNTLVLSDQINVSQIPKSTTTTPPSLLREDILESKSGGGVHLYENRYHGLHDNEHPWVDFHKQDGLASLEAGLSESLSRTRPESHSYFPVHPQVYRNKVFKDFLSLDYETSPYDEENGSASIQMTSLESGSDLLGDEGNEVYLDDDGDHSENHDNVEHQHHGEEEHHGTKQHHGDDAHHDTRKHHGDEKHHGAEPKDSNHHHHSHDNTDHHDSHHATSEHHSHKTDKEPQELPRPPKGHLGLHNTTSGMNRNMKHFIDVNNELSLYLYSSLLQKAPSKKSNLIFSPLSSISTLSMIFLGARGKSSWQMNELLHLDEMISFNPHLLYKELMESIMSKGSAGLSNNFWWIR</sequence>
<dbReference type="Pfam" id="PF00079">
    <property type="entry name" value="Serpin"/>
    <property type="match status" value="1"/>
</dbReference>
<keyword evidence="6" id="KW-1185">Reference proteome</keyword>
<feature type="domain" description="Serpin" evidence="4">
    <location>
        <begin position="334"/>
        <end position="410"/>
    </location>
</feature>
<evidence type="ECO:0000256" key="1">
    <source>
        <dbReference type="ARBA" id="ARBA00022690"/>
    </source>
</evidence>
<dbReference type="SUPFAM" id="SSF56574">
    <property type="entry name" value="Serpins"/>
    <property type="match status" value="1"/>
</dbReference>
<keyword evidence="1" id="KW-0646">Protease inhibitor</keyword>
<dbReference type="EMBL" id="CP045896">
    <property type="protein sequence ID" value="QQP50545.1"/>
    <property type="molecule type" value="Genomic_DNA"/>
</dbReference>